<dbReference type="PANTHER" id="PTHR43671">
    <property type="entry name" value="SERINE/THREONINE-PROTEIN KINASE NEK"/>
    <property type="match status" value="1"/>
</dbReference>
<evidence type="ECO:0000313" key="15">
    <source>
        <dbReference type="EMBL" id="CAD8840974.1"/>
    </source>
</evidence>
<feature type="region of interest" description="Disordered" evidence="12">
    <location>
        <begin position="639"/>
        <end position="677"/>
    </location>
</feature>
<dbReference type="Pfam" id="PF00069">
    <property type="entry name" value="Pkinase"/>
    <property type="match status" value="1"/>
</dbReference>
<dbReference type="SUPFAM" id="SSF56112">
    <property type="entry name" value="Protein kinase-like (PK-like)"/>
    <property type="match status" value="1"/>
</dbReference>
<gene>
    <name evidence="15" type="ORF">NSCI0253_LOCUS15322</name>
</gene>
<dbReference type="PROSITE" id="PS50297">
    <property type="entry name" value="ANK_REP_REGION"/>
    <property type="match status" value="1"/>
</dbReference>
<feature type="transmembrane region" description="Helical" evidence="13">
    <location>
        <begin position="324"/>
        <end position="342"/>
    </location>
</feature>
<feature type="domain" description="Protein kinase" evidence="14">
    <location>
        <begin position="696"/>
        <end position="977"/>
    </location>
</feature>
<dbReference type="Pfam" id="PF12796">
    <property type="entry name" value="Ank_2"/>
    <property type="match status" value="1"/>
</dbReference>
<dbReference type="InterPro" id="IPR002110">
    <property type="entry name" value="Ankyrin_rpt"/>
</dbReference>
<dbReference type="PROSITE" id="PS50011">
    <property type="entry name" value="PROTEIN_KINASE_DOM"/>
    <property type="match status" value="1"/>
</dbReference>
<evidence type="ECO:0000256" key="4">
    <source>
        <dbReference type="ARBA" id="ARBA00022679"/>
    </source>
</evidence>
<proteinExistence type="inferred from homology"/>
<dbReference type="SMART" id="SM00220">
    <property type="entry name" value="S_TKc"/>
    <property type="match status" value="1"/>
</dbReference>
<dbReference type="EC" id="2.7.11.1" evidence="2"/>
<evidence type="ECO:0000256" key="9">
    <source>
        <dbReference type="ARBA" id="ARBA00048679"/>
    </source>
</evidence>
<dbReference type="AlphaFoldDB" id="A0A7S1A3W7"/>
<name>A0A7S1A3W7_NOCSC</name>
<evidence type="ECO:0000256" key="12">
    <source>
        <dbReference type="SAM" id="MobiDB-lite"/>
    </source>
</evidence>
<comment type="catalytic activity">
    <reaction evidence="9">
        <text>L-seryl-[protein] + ATP = O-phospho-L-seryl-[protein] + ADP + H(+)</text>
        <dbReference type="Rhea" id="RHEA:17989"/>
        <dbReference type="Rhea" id="RHEA-COMP:9863"/>
        <dbReference type="Rhea" id="RHEA-COMP:11604"/>
        <dbReference type="ChEBI" id="CHEBI:15378"/>
        <dbReference type="ChEBI" id="CHEBI:29999"/>
        <dbReference type="ChEBI" id="CHEBI:30616"/>
        <dbReference type="ChEBI" id="CHEBI:83421"/>
        <dbReference type="ChEBI" id="CHEBI:456216"/>
        <dbReference type="EC" id="2.7.11.1"/>
    </reaction>
</comment>
<organism evidence="15">
    <name type="scientific">Noctiluca scintillans</name>
    <name type="common">Sea sparkle</name>
    <name type="synonym">Red tide dinoflagellate</name>
    <dbReference type="NCBI Taxonomy" id="2966"/>
    <lineage>
        <taxon>Eukaryota</taxon>
        <taxon>Sar</taxon>
        <taxon>Alveolata</taxon>
        <taxon>Dinophyceae</taxon>
        <taxon>Noctilucales</taxon>
        <taxon>Noctilucaceae</taxon>
        <taxon>Noctiluca</taxon>
    </lineage>
</organism>
<dbReference type="Gene3D" id="1.25.40.20">
    <property type="entry name" value="Ankyrin repeat-containing domain"/>
    <property type="match status" value="1"/>
</dbReference>
<dbReference type="Gene3D" id="1.10.510.10">
    <property type="entry name" value="Transferase(Phosphotransferase) domain 1"/>
    <property type="match status" value="1"/>
</dbReference>
<keyword evidence="13" id="KW-1133">Transmembrane helix</keyword>
<dbReference type="InterPro" id="IPR050660">
    <property type="entry name" value="NEK_Ser/Thr_kinase"/>
</dbReference>
<feature type="transmembrane region" description="Helical" evidence="13">
    <location>
        <begin position="241"/>
        <end position="264"/>
    </location>
</feature>
<dbReference type="EMBL" id="HBFQ01021881">
    <property type="protein sequence ID" value="CAD8840974.1"/>
    <property type="molecule type" value="Transcribed_RNA"/>
</dbReference>
<feature type="transmembrane region" description="Helical" evidence="13">
    <location>
        <begin position="140"/>
        <end position="161"/>
    </location>
</feature>
<keyword evidence="3" id="KW-0723">Serine/threonine-protein kinase</keyword>
<feature type="repeat" description="ANK" evidence="10">
    <location>
        <begin position="505"/>
        <end position="528"/>
    </location>
</feature>
<feature type="transmembrane region" description="Helical" evidence="13">
    <location>
        <begin position="45"/>
        <end position="69"/>
    </location>
</feature>
<keyword evidence="13" id="KW-0812">Transmembrane</keyword>
<comment type="similarity">
    <text evidence="1">Belongs to the protein kinase superfamily. NEK Ser/Thr protein kinase family. NIMA subfamily.</text>
</comment>
<sequence length="1002" mass="111297">MRRRASRETTGMVLHLLLHMVSFSLAVASVLSFGYLWSFPAQSRFFALCLFLILGVFSLTGIWCAVSAWHLEPKSRRTCLPLKTLPRWLGIPLLIPFGLGQCVLIELAVDELRRRSTESHVFFIQDGEVRATGRSIHGKAILSMIEGFLLALCLFCTVLGIDFPSSDPLTPILHHSMLDWAFTFAVPVALFGSGVALLSLDMCLSTRIAENTRTLGQWSNVMHVILHITFRTAEIWFRVTLFALSVVMFGNFVSPVVGFVVVLFIDSLITLFLIAAHGGTEVRWLVRLLCVVPCVFADIFIFIDSPNKRRAARNLSHWLILRNMLEGVALSTLLVLCDDLFWKNLKLLWATNPITLSMGAAATCAYPLLMCWVVHFRVSRKKDIFTACENGDQRSVVALTAAAAVGFNINCRDVFDKTPLMLAAKGGYADICQSLLQDRALVEERTRGRHIWKGQPYGNFRHTEAGWNALHFASHHGHEQVLTVLLAGVRDCPGDAVCELHLDDYAATPLHIAAWMGHQDAVRSLLQHCPHMAVARDSAGLTPQERARSASVQRLLNFPLETSGMVRRRPPRPDDSNSSRESGPVIFNITRSSVGLDAPGLCSFVAGSSGGVLSDMFQLLDCAFSSLRVVHEDAPMDSAASLRAGAPTSTNSSLHQSQSPGRSGPSMEDLEPVNAEGVVIDKRRRNEPLAGRFARPPSQAVIGEGSFGIVWRARDRVSGNIYAVKIIEGRRRSRAALAMRDAEAAELVRVHPHPCLVNLYLVHHFVEERFFMLVMEYCSDGDLTEQVHRAMSQGRSYQPPRRSMSWLAQAFLGMEHLHLTAQALLRDLKAENVVIDARNRAKLIDFGLARMSTESDGSWTFGVPPGSPGYISPEIVRGEKYGPAADIYSYGVMTWVLLTGGVLDQIDPCPPITKRTGIGFSAYADDWRLLHRAVDKPERCSARPLPNDAAKDFVVKLTQRRPERRLNHAAIRNHPLMRPLRIPGYKSRRQIVDAWVFSDDGL</sequence>
<keyword evidence="7 11" id="KW-0067">ATP-binding</keyword>
<keyword evidence="5 11" id="KW-0547">Nucleotide-binding</keyword>
<dbReference type="PROSITE" id="PS00107">
    <property type="entry name" value="PROTEIN_KINASE_ATP"/>
    <property type="match status" value="1"/>
</dbReference>
<dbReference type="InterPro" id="IPR000719">
    <property type="entry name" value="Prot_kinase_dom"/>
</dbReference>
<feature type="transmembrane region" description="Helical" evidence="13">
    <location>
        <begin position="181"/>
        <end position="200"/>
    </location>
</feature>
<dbReference type="InterPro" id="IPR011009">
    <property type="entry name" value="Kinase-like_dom_sf"/>
</dbReference>
<evidence type="ECO:0000256" key="11">
    <source>
        <dbReference type="PROSITE-ProRule" id="PRU10141"/>
    </source>
</evidence>
<keyword evidence="4" id="KW-0808">Transferase</keyword>
<evidence type="ECO:0000256" key="10">
    <source>
        <dbReference type="PROSITE-ProRule" id="PRU00023"/>
    </source>
</evidence>
<keyword evidence="6" id="KW-0418">Kinase</keyword>
<evidence type="ECO:0000256" key="7">
    <source>
        <dbReference type="ARBA" id="ARBA00022840"/>
    </source>
</evidence>
<feature type="transmembrane region" description="Helical" evidence="13">
    <location>
        <begin position="284"/>
        <end position="303"/>
    </location>
</feature>
<feature type="transmembrane region" description="Helical" evidence="13">
    <location>
        <begin position="12"/>
        <end position="38"/>
    </location>
</feature>
<dbReference type="GO" id="GO:0005524">
    <property type="term" value="F:ATP binding"/>
    <property type="evidence" value="ECO:0007669"/>
    <property type="project" value="UniProtKB-UniRule"/>
</dbReference>
<feature type="binding site" evidence="11">
    <location>
        <position position="725"/>
    </location>
    <ligand>
        <name>ATP</name>
        <dbReference type="ChEBI" id="CHEBI:30616"/>
    </ligand>
</feature>
<evidence type="ECO:0000259" key="14">
    <source>
        <dbReference type="PROSITE" id="PS50011"/>
    </source>
</evidence>
<dbReference type="SMART" id="SM00248">
    <property type="entry name" value="ANK"/>
    <property type="match status" value="3"/>
</dbReference>
<keyword evidence="10" id="KW-0040">ANK repeat</keyword>
<feature type="region of interest" description="Disordered" evidence="12">
    <location>
        <begin position="562"/>
        <end position="584"/>
    </location>
</feature>
<dbReference type="SUPFAM" id="SSF48403">
    <property type="entry name" value="Ankyrin repeat"/>
    <property type="match status" value="1"/>
</dbReference>
<accession>A0A7S1A3W7</accession>
<dbReference type="InterPro" id="IPR017441">
    <property type="entry name" value="Protein_kinase_ATP_BS"/>
</dbReference>
<dbReference type="GO" id="GO:0004674">
    <property type="term" value="F:protein serine/threonine kinase activity"/>
    <property type="evidence" value="ECO:0007669"/>
    <property type="project" value="UniProtKB-KW"/>
</dbReference>
<evidence type="ECO:0000256" key="5">
    <source>
        <dbReference type="ARBA" id="ARBA00022741"/>
    </source>
</evidence>
<reference evidence="15" key="1">
    <citation type="submission" date="2021-01" db="EMBL/GenBank/DDBJ databases">
        <authorList>
            <person name="Corre E."/>
            <person name="Pelletier E."/>
            <person name="Niang G."/>
            <person name="Scheremetjew M."/>
            <person name="Finn R."/>
            <person name="Kale V."/>
            <person name="Holt S."/>
            <person name="Cochrane G."/>
            <person name="Meng A."/>
            <person name="Brown T."/>
            <person name="Cohen L."/>
        </authorList>
    </citation>
    <scope>NUCLEOTIDE SEQUENCE</scope>
</reference>
<dbReference type="PANTHER" id="PTHR43671:SF98">
    <property type="entry name" value="SERINE_THREONINE-PROTEIN KINASE NEK11"/>
    <property type="match status" value="1"/>
</dbReference>
<feature type="compositionally biased region" description="Polar residues" evidence="12">
    <location>
        <begin position="647"/>
        <end position="661"/>
    </location>
</feature>
<evidence type="ECO:0000256" key="3">
    <source>
        <dbReference type="ARBA" id="ARBA00022527"/>
    </source>
</evidence>
<evidence type="ECO:0000256" key="6">
    <source>
        <dbReference type="ARBA" id="ARBA00022777"/>
    </source>
</evidence>
<feature type="transmembrane region" description="Helical" evidence="13">
    <location>
        <begin position="354"/>
        <end position="374"/>
    </location>
</feature>
<evidence type="ECO:0000256" key="1">
    <source>
        <dbReference type="ARBA" id="ARBA00010886"/>
    </source>
</evidence>
<dbReference type="CDD" id="cd14014">
    <property type="entry name" value="STKc_PknB_like"/>
    <property type="match status" value="1"/>
</dbReference>
<dbReference type="PROSITE" id="PS50088">
    <property type="entry name" value="ANK_REPEAT"/>
    <property type="match status" value="1"/>
</dbReference>
<keyword evidence="13" id="KW-0472">Membrane</keyword>
<evidence type="ECO:0000256" key="8">
    <source>
        <dbReference type="ARBA" id="ARBA00047899"/>
    </source>
</evidence>
<evidence type="ECO:0000256" key="13">
    <source>
        <dbReference type="SAM" id="Phobius"/>
    </source>
</evidence>
<comment type="catalytic activity">
    <reaction evidence="8">
        <text>L-threonyl-[protein] + ATP = O-phospho-L-threonyl-[protein] + ADP + H(+)</text>
        <dbReference type="Rhea" id="RHEA:46608"/>
        <dbReference type="Rhea" id="RHEA-COMP:11060"/>
        <dbReference type="Rhea" id="RHEA-COMP:11605"/>
        <dbReference type="ChEBI" id="CHEBI:15378"/>
        <dbReference type="ChEBI" id="CHEBI:30013"/>
        <dbReference type="ChEBI" id="CHEBI:30616"/>
        <dbReference type="ChEBI" id="CHEBI:61977"/>
        <dbReference type="ChEBI" id="CHEBI:456216"/>
        <dbReference type="EC" id="2.7.11.1"/>
    </reaction>
</comment>
<dbReference type="InterPro" id="IPR036770">
    <property type="entry name" value="Ankyrin_rpt-contain_sf"/>
</dbReference>
<protein>
    <recommendedName>
        <fullName evidence="2">non-specific serine/threonine protein kinase</fullName>
        <ecNumber evidence="2">2.7.11.1</ecNumber>
    </recommendedName>
</protein>
<dbReference type="Pfam" id="PF00023">
    <property type="entry name" value="Ank"/>
    <property type="match status" value="1"/>
</dbReference>
<evidence type="ECO:0000256" key="2">
    <source>
        <dbReference type="ARBA" id="ARBA00012513"/>
    </source>
</evidence>